<reference evidence="1 2" key="2">
    <citation type="journal article" date="2019" name="G3 (Bethesda)">
        <title>Hybrid Assembly of the Genome of the Entomopathogenic Nematode Steinernema carpocapsae Identifies the X-Chromosome.</title>
        <authorList>
            <person name="Serra L."/>
            <person name="Macchietto M."/>
            <person name="Macias-Munoz A."/>
            <person name="McGill C.J."/>
            <person name="Rodriguez I.M."/>
            <person name="Rodriguez B."/>
            <person name="Murad R."/>
            <person name="Mortazavi A."/>
        </authorList>
    </citation>
    <scope>NUCLEOTIDE SEQUENCE [LARGE SCALE GENOMIC DNA]</scope>
    <source>
        <strain evidence="1 2">ALL</strain>
    </source>
</reference>
<comment type="caution">
    <text evidence="1">The sequence shown here is derived from an EMBL/GenBank/DDBJ whole genome shotgun (WGS) entry which is preliminary data.</text>
</comment>
<dbReference type="Proteomes" id="UP000298663">
    <property type="component" value="Unassembled WGS sequence"/>
</dbReference>
<organism evidence="1 2">
    <name type="scientific">Steinernema carpocapsae</name>
    <name type="common">Entomopathogenic nematode</name>
    <dbReference type="NCBI Taxonomy" id="34508"/>
    <lineage>
        <taxon>Eukaryota</taxon>
        <taxon>Metazoa</taxon>
        <taxon>Ecdysozoa</taxon>
        <taxon>Nematoda</taxon>
        <taxon>Chromadorea</taxon>
        <taxon>Rhabditida</taxon>
        <taxon>Tylenchina</taxon>
        <taxon>Panagrolaimomorpha</taxon>
        <taxon>Strongyloidoidea</taxon>
        <taxon>Steinernematidae</taxon>
        <taxon>Steinernema</taxon>
    </lineage>
</organism>
<accession>A0A4U5M1T6</accession>
<dbReference type="EMBL" id="AZBU02000010">
    <property type="protein sequence ID" value="TKR62668.1"/>
    <property type="molecule type" value="Genomic_DNA"/>
</dbReference>
<sequence length="69" mass="8114">MESLHLLIFWWKSTESGRTAKNTWNTSRSSKFLFHETTKEGLEKLKLSGKSGKWARILLKFVTRVLKNM</sequence>
<keyword evidence="2" id="KW-1185">Reference proteome</keyword>
<reference evidence="1 2" key="1">
    <citation type="journal article" date="2015" name="Genome Biol.">
        <title>Comparative genomics of Steinernema reveals deeply conserved gene regulatory networks.</title>
        <authorList>
            <person name="Dillman A.R."/>
            <person name="Macchietto M."/>
            <person name="Porter C.F."/>
            <person name="Rogers A."/>
            <person name="Williams B."/>
            <person name="Antoshechkin I."/>
            <person name="Lee M.M."/>
            <person name="Goodwin Z."/>
            <person name="Lu X."/>
            <person name="Lewis E.E."/>
            <person name="Goodrich-Blair H."/>
            <person name="Stock S.P."/>
            <person name="Adams B.J."/>
            <person name="Sternberg P.W."/>
            <person name="Mortazavi A."/>
        </authorList>
    </citation>
    <scope>NUCLEOTIDE SEQUENCE [LARGE SCALE GENOMIC DNA]</scope>
    <source>
        <strain evidence="1 2">ALL</strain>
    </source>
</reference>
<dbReference type="AlphaFoldDB" id="A0A4U5M1T6"/>
<gene>
    <name evidence="1" type="ORF">L596_026594</name>
</gene>
<evidence type="ECO:0000313" key="2">
    <source>
        <dbReference type="Proteomes" id="UP000298663"/>
    </source>
</evidence>
<evidence type="ECO:0000313" key="1">
    <source>
        <dbReference type="EMBL" id="TKR62668.1"/>
    </source>
</evidence>
<name>A0A4U5M1T6_STECR</name>
<protein>
    <submittedName>
        <fullName evidence="1">Uncharacterized protein</fullName>
    </submittedName>
</protein>
<proteinExistence type="predicted"/>